<keyword evidence="2" id="KW-1185">Reference proteome</keyword>
<dbReference type="OrthoDB" id="718750at2759"/>
<organism evidence="1 2">
    <name type="scientific">Oryza meyeriana var. granulata</name>
    <dbReference type="NCBI Taxonomy" id="110450"/>
    <lineage>
        <taxon>Eukaryota</taxon>
        <taxon>Viridiplantae</taxon>
        <taxon>Streptophyta</taxon>
        <taxon>Embryophyta</taxon>
        <taxon>Tracheophyta</taxon>
        <taxon>Spermatophyta</taxon>
        <taxon>Magnoliopsida</taxon>
        <taxon>Liliopsida</taxon>
        <taxon>Poales</taxon>
        <taxon>Poaceae</taxon>
        <taxon>BOP clade</taxon>
        <taxon>Oryzoideae</taxon>
        <taxon>Oryzeae</taxon>
        <taxon>Oryzinae</taxon>
        <taxon>Oryza</taxon>
        <taxon>Oryza meyeriana</taxon>
    </lineage>
</organism>
<dbReference type="EMBL" id="SPHZ02000007">
    <property type="protein sequence ID" value="KAF0909150.1"/>
    <property type="molecule type" value="Genomic_DNA"/>
</dbReference>
<proteinExistence type="predicted"/>
<dbReference type="Proteomes" id="UP000479710">
    <property type="component" value="Unassembled WGS sequence"/>
</dbReference>
<evidence type="ECO:0000313" key="1">
    <source>
        <dbReference type="EMBL" id="KAF0909150.1"/>
    </source>
</evidence>
<protein>
    <submittedName>
        <fullName evidence="1">Uncharacterized protein</fullName>
    </submittedName>
</protein>
<sequence length="84" mass="9036">MATVRSALRKQLSASDRCYVDGNLRSAKMHADMAAAFFSSVPEAQCAQATYRDKLGSKTDHYAILGVKLSGCKPDAATHDAVMK</sequence>
<comment type="caution">
    <text evidence="1">The sequence shown here is derived from an EMBL/GenBank/DDBJ whole genome shotgun (WGS) entry which is preliminary data.</text>
</comment>
<gene>
    <name evidence="1" type="ORF">E2562_031901</name>
</gene>
<evidence type="ECO:0000313" key="2">
    <source>
        <dbReference type="Proteomes" id="UP000479710"/>
    </source>
</evidence>
<reference evidence="1 2" key="1">
    <citation type="submission" date="2019-11" db="EMBL/GenBank/DDBJ databases">
        <title>Whole genome sequence of Oryza granulata.</title>
        <authorList>
            <person name="Li W."/>
        </authorList>
    </citation>
    <scope>NUCLEOTIDE SEQUENCE [LARGE SCALE GENOMIC DNA]</scope>
    <source>
        <strain evidence="2">cv. Menghai</strain>
        <tissue evidence="1">Leaf</tissue>
    </source>
</reference>
<dbReference type="AlphaFoldDB" id="A0A6G1D9S8"/>
<accession>A0A6G1D9S8</accession>
<name>A0A6G1D9S8_9ORYZ</name>